<keyword evidence="1" id="KW-0732">Signal</keyword>
<protein>
    <submittedName>
        <fullName evidence="2">Uncharacterized protein</fullName>
    </submittedName>
</protein>
<proteinExistence type="predicted"/>
<organism evidence="2 3">
    <name type="scientific">Candidatus Thiodiazotropha taylori</name>
    <dbReference type="NCBI Taxonomy" id="2792791"/>
    <lineage>
        <taxon>Bacteria</taxon>
        <taxon>Pseudomonadati</taxon>
        <taxon>Pseudomonadota</taxon>
        <taxon>Gammaproteobacteria</taxon>
        <taxon>Chromatiales</taxon>
        <taxon>Sedimenticolaceae</taxon>
        <taxon>Candidatus Thiodiazotropha</taxon>
    </lineage>
</organism>
<dbReference type="Proteomes" id="UP000770889">
    <property type="component" value="Unassembled WGS sequence"/>
</dbReference>
<dbReference type="EMBL" id="JAHHGM010000014">
    <property type="protein sequence ID" value="MBT2990198.1"/>
    <property type="molecule type" value="Genomic_DNA"/>
</dbReference>
<gene>
    <name evidence="2" type="ORF">KME65_14685</name>
</gene>
<feature type="chain" id="PRO_5037441571" evidence="1">
    <location>
        <begin position="27"/>
        <end position="370"/>
    </location>
</feature>
<evidence type="ECO:0000313" key="2">
    <source>
        <dbReference type="EMBL" id="MBT2990198.1"/>
    </source>
</evidence>
<sequence length="370" mass="40730">MKKRRLMMYTLLFATSSLLVPYELLAGGDIHSPCERTAKQMFAACHADVKDDYKTTLANCTNLATSSERGACREEAKLVRMEEADYCSDQLDARTDACEILAEHRYDTDPLLDPTIAFVDPDDVNQSSANPYVSVVAGHTYVLRAGEEGEETVVVHVTGESRDIQGVLCRVVVDAVVETEEDEATGEIEYLPVEITDDWFAQDTEGNVYYCGEVARNFEDDVLVDLDGSFESGREFAKAGLLIMAMPEVGLAHRQEFALGEAEDIVQYVDLAGIPGIENENFPCADAGGCLMTFEFAPLEPESTEFKYYIPGIGFVLAEAMEDGELTGETEQLVCVGDSLDILEDPACEIDDPEELLEELCEYAPDAFCD</sequence>
<reference evidence="2 3" key="1">
    <citation type="submission" date="2021-05" db="EMBL/GenBank/DDBJ databases">
        <title>Genetic and Functional Diversity in Clade A Lucinid endosymbionts from the Bahamas.</title>
        <authorList>
            <person name="Giani N.M."/>
            <person name="Engel A.S."/>
            <person name="Campbell B.J."/>
        </authorList>
    </citation>
    <scope>NUCLEOTIDE SEQUENCE [LARGE SCALE GENOMIC DNA]</scope>
    <source>
        <strain evidence="2">LUC16012Gg_MoonRockCtena</strain>
    </source>
</reference>
<dbReference type="AlphaFoldDB" id="A0A944QTR4"/>
<accession>A0A944QTR4</accession>
<comment type="caution">
    <text evidence="2">The sequence shown here is derived from an EMBL/GenBank/DDBJ whole genome shotgun (WGS) entry which is preliminary data.</text>
</comment>
<name>A0A944QTR4_9GAMM</name>
<evidence type="ECO:0000313" key="3">
    <source>
        <dbReference type="Proteomes" id="UP000770889"/>
    </source>
</evidence>
<feature type="signal peptide" evidence="1">
    <location>
        <begin position="1"/>
        <end position="26"/>
    </location>
</feature>
<evidence type="ECO:0000256" key="1">
    <source>
        <dbReference type="SAM" id="SignalP"/>
    </source>
</evidence>